<gene>
    <name evidence="2" type="ORF">UTRI_03497_B</name>
</gene>
<evidence type="ECO:0000256" key="1">
    <source>
        <dbReference type="SAM" id="MobiDB-lite"/>
    </source>
</evidence>
<feature type="compositionally biased region" description="Low complexity" evidence="1">
    <location>
        <begin position="337"/>
        <end position="351"/>
    </location>
</feature>
<protein>
    <submittedName>
        <fullName evidence="2">Uncharacterized protein</fullName>
    </submittedName>
</protein>
<dbReference type="Proteomes" id="UP000324022">
    <property type="component" value="Unassembled WGS sequence"/>
</dbReference>
<organism evidence="2 3">
    <name type="scientific">Ustilago trichophora</name>
    <dbReference type="NCBI Taxonomy" id="86804"/>
    <lineage>
        <taxon>Eukaryota</taxon>
        <taxon>Fungi</taxon>
        <taxon>Dikarya</taxon>
        <taxon>Basidiomycota</taxon>
        <taxon>Ustilaginomycotina</taxon>
        <taxon>Ustilaginomycetes</taxon>
        <taxon>Ustilaginales</taxon>
        <taxon>Ustilaginaceae</taxon>
        <taxon>Ustilago</taxon>
    </lineage>
</organism>
<evidence type="ECO:0000313" key="2">
    <source>
        <dbReference type="EMBL" id="SPO23966.1"/>
    </source>
</evidence>
<dbReference type="OrthoDB" id="2139939at2759"/>
<feature type="region of interest" description="Disordered" evidence="1">
    <location>
        <begin position="181"/>
        <end position="382"/>
    </location>
</feature>
<keyword evidence="3" id="KW-1185">Reference proteome</keyword>
<evidence type="ECO:0000313" key="3">
    <source>
        <dbReference type="Proteomes" id="UP000324022"/>
    </source>
</evidence>
<name>A0A5C3E360_9BASI</name>
<feature type="compositionally biased region" description="Basic and acidic residues" evidence="1">
    <location>
        <begin position="252"/>
        <end position="319"/>
    </location>
</feature>
<dbReference type="PANTHER" id="PTHR34117">
    <property type="entry name" value="STYLE CELL-CYCLE INHIBITOR 1"/>
    <property type="match status" value="1"/>
</dbReference>
<sequence length="401" mass="46004">MAAGEDAFSHRSRREDRDNHHHSRRSHRDEHRDSTSHRSSRRDKDDSSKRRRSRSPSPVRRDAPSSSSDGEHEIHPTLLKFGVGELTEEDYFIRATEFKAWLSESKGKYLDEISSKDARRYFERFARRWNEGKLPDEYYAGKVRSSSAAAGSSSQTRHRWAFTSKASYSSKEQEQLAMIRDNVDTLTNGDSRGAVEARDAERRARKGRSANAEVDGDTVEAPSRDSGWGSRNSGSQPSNPSNNNSSSSSRNPADKQLEREHRQDLDRVAHSESRRRERQDRADQDEAFHGRATGRDRMLEKKRERAANHREFANRRNADDGIEMDDRELYDQEPLPRATTSSSRASDARSSGLSKREQARQERIEERQAEMQEKVSALKEKDRKTMEMFKAIAQERFGGGT</sequence>
<proteinExistence type="predicted"/>
<feature type="compositionally biased region" description="Basic and acidic residues" evidence="1">
    <location>
        <begin position="59"/>
        <end position="75"/>
    </location>
</feature>
<feature type="compositionally biased region" description="Basic and acidic residues" evidence="1">
    <location>
        <begin position="193"/>
        <end position="202"/>
    </location>
</feature>
<feature type="region of interest" description="Disordered" evidence="1">
    <location>
        <begin position="1"/>
        <end position="80"/>
    </location>
</feature>
<dbReference type="EMBL" id="OOIN01000006">
    <property type="protein sequence ID" value="SPO23966.1"/>
    <property type="molecule type" value="Genomic_DNA"/>
</dbReference>
<accession>A0A5C3E360</accession>
<feature type="compositionally biased region" description="Basic and acidic residues" evidence="1">
    <location>
        <begin position="27"/>
        <end position="48"/>
    </location>
</feature>
<feature type="compositionally biased region" description="Basic and acidic residues" evidence="1">
    <location>
        <begin position="354"/>
        <end position="382"/>
    </location>
</feature>
<dbReference type="AlphaFoldDB" id="A0A5C3E360"/>
<feature type="compositionally biased region" description="Basic and acidic residues" evidence="1">
    <location>
        <begin position="7"/>
        <end position="19"/>
    </location>
</feature>
<feature type="compositionally biased region" description="Low complexity" evidence="1">
    <location>
        <begin position="229"/>
        <end position="251"/>
    </location>
</feature>
<reference evidence="2 3" key="1">
    <citation type="submission" date="2018-03" db="EMBL/GenBank/DDBJ databases">
        <authorList>
            <person name="Guldener U."/>
        </authorList>
    </citation>
    <scope>NUCLEOTIDE SEQUENCE [LARGE SCALE GENOMIC DNA]</scope>
    <source>
        <strain evidence="2 3">NBRC100155</strain>
    </source>
</reference>
<dbReference type="PANTHER" id="PTHR34117:SF1">
    <property type="entry name" value="STYLE CELL-CYCLE INHIBITOR 1"/>
    <property type="match status" value="1"/>
</dbReference>
<dbReference type="InterPro" id="IPR044688">
    <property type="entry name" value="SCI-1-like"/>
</dbReference>